<dbReference type="RefSeq" id="WP_123176999.1">
    <property type="nucleotide sequence ID" value="NZ_QWDD01000001.1"/>
</dbReference>
<accession>A0A3M9XW32</accession>
<dbReference type="InterPro" id="IPR021234">
    <property type="entry name" value="DUF2827"/>
</dbReference>
<reference evidence="1 2" key="1">
    <citation type="submission" date="2018-08" db="EMBL/GenBank/DDBJ databases">
        <title>Genome sequence of Methylocystis hirsuta CSC1, a methanotroph able to accumulate PHAs.</title>
        <authorList>
            <person name="Bordel S."/>
            <person name="Rodriguez E."/>
            <person name="Gancedo J."/>
            <person name="Munoz R."/>
        </authorList>
    </citation>
    <scope>NUCLEOTIDE SEQUENCE [LARGE SCALE GENOMIC DNA]</scope>
    <source>
        <strain evidence="1 2">CSC1</strain>
    </source>
</reference>
<gene>
    <name evidence="1" type="ORF">D1O30_17475</name>
</gene>
<dbReference type="OrthoDB" id="1627328at2"/>
<evidence type="ECO:0000313" key="1">
    <source>
        <dbReference type="EMBL" id="RNJ51120.1"/>
    </source>
</evidence>
<keyword evidence="2" id="KW-1185">Reference proteome</keyword>
<evidence type="ECO:0000313" key="2">
    <source>
        <dbReference type="Proteomes" id="UP000268623"/>
    </source>
</evidence>
<dbReference type="Proteomes" id="UP000268623">
    <property type="component" value="Unassembled WGS sequence"/>
</dbReference>
<sequence>MRIGLSVLTRAGQSLWENGIGQNVAFLATLLKNAPLVEGVYLLDCGDQGALPGDAPAEFRSLPLIPLASAGDVVDVAIEIAGGLDIEWVRRFRARGGKIVCHICGQPYAALIEFSVFNRSGYWGDPTRADEIWILPKDRAFAPMLRSMHRCPVEIMPYLWAPNVLEHSITEARLEGLEFGYRPGPGGVKSAARIGIFEPNLSPIKTCVISAMICDALNREASPVVESVSLYNGAHMQGQTTFDFFRNSLSLHDENKIAVYGREYFVRAMSKSCNVVISHQLQCEQNYLYLDALYGDYPLVHNSPLFAHVGYYFEDSDIAEGVNQLRRACLTHDENLERYRARSRAEMDRLSPSNPSNAAAYVRRLIALKSES</sequence>
<name>A0A3M9XW32_9HYPH</name>
<organism evidence="1 2">
    <name type="scientific">Methylocystis hirsuta</name>
    <dbReference type="NCBI Taxonomy" id="369798"/>
    <lineage>
        <taxon>Bacteria</taxon>
        <taxon>Pseudomonadati</taxon>
        <taxon>Pseudomonadota</taxon>
        <taxon>Alphaproteobacteria</taxon>
        <taxon>Hyphomicrobiales</taxon>
        <taxon>Methylocystaceae</taxon>
        <taxon>Methylocystis</taxon>
    </lineage>
</organism>
<protein>
    <submittedName>
        <fullName evidence="1">DUF2827 domain-containing protein</fullName>
    </submittedName>
</protein>
<dbReference type="EMBL" id="QWDD01000001">
    <property type="protein sequence ID" value="RNJ51120.1"/>
    <property type="molecule type" value="Genomic_DNA"/>
</dbReference>
<dbReference type="Pfam" id="PF10933">
    <property type="entry name" value="DUF2827"/>
    <property type="match status" value="1"/>
</dbReference>
<comment type="caution">
    <text evidence="1">The sequence shown here is derived from an EMBL/GenBank/DDBJ whole genome shotgun (WGS) entry which is preliminary data.</text>
</comment>
<proteinExistence type="predicted"/>
<dbReference type="AlphaFoldDB" id="A0A3M9XW32"/>